<dbReference type="PROSITE" id="PS50234">
    <property type="entry name" value="VWFA"/>
    <property type="match status" value="1"/>
</dbReference>
<reference evidence="4" key="1">
    <citation type="submission" date="2022-11" db="UniProtKB">
        <authorList>
            <consortium name="WormBaseParasite"/>
        </authorList>
    </citation>
    <scope>IDENTIFICATION</scope>
</reference>
<organism evidence="3 4">
    <name type="scientific">Acrobeloides nanus</name>
    <dbReference type="NCBI Taxonomy" id="290746"/>
    <lineage>
        <taxon>Eukaryota</taxon>
        <taxon>Metazoa</taxon>
        <taxon>Ecdysozoa</taxon>
        <taxon>Nematoda</taxon>
        <taxon>Chromadorea</taxon>
        <taxon>Rhabditida</taxon>
        <taxon>Tylenchina</taxon>
        <taxon>Cephalobomorpha</taxon>
        <taxon>Cephaloboidea</taxon>
        <taxon>Cephalobidae</taxon>
        <taxon>Acrobeloides</taxon>
    </lineage>
</organism>
<feature type="chain" id="PRO_5037548336" evidence="1">
    <location>
        <begin position="18"/>
        <end position="250"/>
    </location>
</feature>
<dbReference type="Gene3D" id="3.40.50.410">
    <property type="entry name" value="von Willebrand factor, type A domain"/>
    <property type="match status" value="1"/>
</dbReference>
<name>A0A914ECZ8_9BILA</name>
<evidence type="ECO:0000259" key="2">
    <source>
        <dbReference type="PROSITE" id="PS50234"/>
    </source>
</evidence>
<evidence type="ECO:0000256" key="1">
    <source>
        <dbReference type="SAM" id="SignalP"/>
    </source>
</evidence>
<keyword evidence="1" id="KW-0732">Signal</keyword>
<evidence type="ECO:0000313" key="3">
    <source>
        <dbReference type="Proteomes" id="UP000887540"/>
    </source>
</evidence>
<dbReference type="AlphaFoldDB" id="A0A914ECZ8"/>
<dbReference type="InterPro" id="IPR036465">
    <property type="entry name" value="vWFA_dom_sf"/>
</dbReference>
<sequence length="250" mass="27537">MKLIFGFLVLILAKSYGRTLPSLSKPLSAEPPCSSNASAAWVDVVLLIDNSINMGASNLNKAKTVINSVFSKFPLGNNDNIKQGVHNTRVGIVTYNYEASITAQFTAINNRNDLSRALDGIQISNRNESNLYDALISSLYVVWNCSGTVQIFPDNCPNDFRPVAFVIFAASSYPSINNEIPALVSQEVLFDSDILTFITVNLNNADHTLTSILNKITYNSIIQTSMYNFSIDSNTISDDLEWALLQGFFK</sequence>
<evidence type="ECO:0000313" key="4">
    <source>
        <dbReference type="WBParaSite" id="ACRNAN_scaffold7172.g24257.t1"/>
    </source>
</evidence>
<dbReference type="Pfam" id="PF00092">
    <property type="entry name" value="VWA"/>
    <property type="match status" value="1"/>
</dbReference>
<dbReference type="SMART" id="SM00327">
    <property type="entry name" value="VWA"/>
    <property type="match status" value="1"/>
</dbReference>
<dbReference type="WBParaSite" id="ACRNAN_scaffold7172.g24257.t1">
    <property type="protein sequence ID" value="ACRNAN_scaffold7172.g24257.t1"/>
    <property type="gene ID" value="ACRNAN_scaffold7172.g24257"/>
</dbReference>
<keyword evidence="3" id="KW-1185">Reference proteome</keyword>
<dbReference type="InterPro" id="IPR002035">
    <property type="entry name" value="VWF_A"/>
</dbReference>
<proteinExistence type="predicted"/>
<dbReference type="SUPFAM" id="SSF53300">
    <property type="entry name" value="vWA-like"/>
    <property type="match status" value="1"/>
</dbReference>
<feature type="signal peptide" evidence="1">
    <location>
        <begin position="1"/>
        <end position="17"/>
    </location>
</feature>
<protein>
    <submittedName>
        <fullName evidence="4">VWFA domain-containing protein</fullName>
    </submittedName>
</protein>
<feature type="domain" description="VWFA" evidence="2">
    <location>
        <begin position="43"/>
        <end position="250"/>
    </location>
</feature>
<dbReference type="Proteomes" id="UP000887540">
    <property type="component" value="Unplaced"/>
</dbReference>
<dbReference type="PANTHER" id="PTHR31024">
    <property type="entry name" value="C-TYPE LECTIN"/>
    <property type="match status" value="1"/>
</dbReference>
<accession>A0A914ECZ8</accession>
<dbReference type="PANTHER" id="PTHR31024:SF3">
    <property type="entry name" value="C-TYPE LECTIN-RELATED"/>
    <property type="match status" value="1"/>
</dbReference>